<geneLocation type="plasmid" evidence="3">
    <name>pP742501</name>
</geneLocation>
<dbReference type="OrthoDB" id="9806181at2"/>
<gene>
    <name evidence="3" type="ordered locus">Cyan7425_5317</name>
</gene>
<feature type="region of interest" description="Disordered" evidence="1">
    <location>
        <begin position="308"/>
        <end position="330"/>
    </location>
</feature>
<protein>
    <recommendedName>
        <fullName evidence="2">ARG and Rhodanese-Phosphatase-superfamily-associated domain-containing protein</fullName>
    </recommendedName>
</protein>
<evidence type="ECO:0000259" key="2">
    <source>
        <dbReference type="Pfam" id="PF20208"/>
    </source>
</evidence>
<dbReference type="AlphaFoldDB" id="B8HYT1"/>
<proteinExistence type="predicted"/>
<dbReference type="KEGG" id="cyn:Cyan7425_5317"/>
<reference evidence="3" key="1">
    <citation type="submission" date="2009-01" db="EMBL/GenBank/DDBJ databases">
        <title>Complete sequence of plasmid1 Cyanothece sp. PCC 7425.</title>
        <authorList>
            <consortium name="US DOE Joint Genome Institute"/>
            <person name="Lucas S."/>
            <person name="Copeland A."/>
            <person name="Lapidus A."/>
            <person name="Glavina del Rio T."/>
            <person name="Dalin E."/>
            <person name="Tice H."/>
            <person name="Bruce D."/>
            <person name="Goodwin L."/>
            <person name="Pitluck S."/>
            <person name="Sims D."/>
            <person name="Meineke L."/>
            <person name="Brettin T."/>
            <person name="Detter J.C."/>
            <person name="Han C."/>
            <person name="Larimer F."/>
            <person name="Land M."/>
            <person name="Hauser L."/>
            <person name="Kyrpides N."/>
            <person name="Ovchinnikova G."/>
            <person name="Liberton M."/>
            <person name="Stoeckel J."/>
            <person name="Banerjee A."/>
            <person name="Singh A."/>
            <person name="Page L."/>
            <person name="Sato H."/>
            <person name="Zhao L."/>
            <person name="Sherman L."/>
            <person name="Pakrasi H."/>
            <person name="Richardson P."/>
        </authorList>
    </citation>
    <scope>NUCLEOTIDE SEQUENCE</scope>
    <source>
        <strain evidence="3">PCC 7425</strain>
        <plasmid evidence="3">pP742501</plasmid>
    </source>
</reference>
<evidence type="ECO:0000256" key="1">
    <source>
        <dbReference type="SAM" id="MobiDB-lite"/>
    </source>
</evidence>
<dbReference type="EMBL" id="CP001345">
    <property type="protein sequence ID" value="ACL47579.1"/>
    <property type="molecule type" value="Genomic_DNA"/>
</dbReference>
<dbReference type="HOGENOM" id="CLU_072734_0_0_3"/>
<sequence length="330" mass="36270">MKILQDTLQSLSLGAPQHYRNLSMFPLVANASKKPDYLVLDEALERQVARITEVSQQGSVPELQFSNQADRAVLLLDGEELLGAKQNRVLNLTLLVPAQTSLKIPVSCVEAGRWQHQSAEFKASPRAYYSSGRAKKLRQVTACMTETGCHYSDQQAVWADIAEKASRLRTSSPTGAMAAMYENHQHSLEDYVLGLSLVNHQVAALFAINGQLIGLDLFDFPATMDKLFAKLVRSYALDALDNPNVVTEASTSEQAQGFLQTVVQSKSESFPALGEGTDLRLEGSGLVGSALIARDRIVHLSAFRLQQSPSSSSSSFRSGNIFRRHHRRQP</sequence>
<evidence type="ECO:0000313" key="3">
    <source>
        <dbReference type="EMBL" id="ACL47579.1"/>
    </source>
</evidence>
<dbReference type="InterPro" id="IPR046699">
    <property type="entry name" value="ARPP-1"/>
</dbReference>
<dbReference type="Pfam" id="PF20208">
    <property type="entry name" value="ARPP-1"/>
    <property type="match status" value="1"/>
</dbReference>
<feature type="compositionally biased region" description="Low complexity" evidence="1">
    <location>
        <begin position="308"/>
        <end position="318"/>
    </location>
</feature>
<keyword evidence="3" id="KW-0614">Plasmid</keyword>
<accession>B8HYT1</accession>
<name>B8HYT1_CYAP4</name>
<feature type="domain" description="ARG and Rhodanese-Phosphatase-superfamily-associated" evidence="2">
    <location>
        <begin position="11"/>
        <end position="303"/>
    </location>
</feature>
<organism evidence="3">
    <name type="scientific">Cyanothece sp. (strain PCC 7425 / ATCC 29141)</name>
    <dbReference type="NCBI Taxonomy" id="395961"/>
    <lineage>
        <taxon>Bacteria</taxon>
        <taxon>Bacillati</taxon>
        <taxon>Cyanobacteriota</taxon>
        <taxon>Cyanophyceae</taxon>
        <taxon>Gomontiellales</taxon>
        <taxon>Cyanothecaceae</taxon>
        <taxon>Cyanothece</taxon>
    </lineage>
</organism>